<dbReference type="OrthoDB" id="7941246at2"/>
<dbReference type="EMBL" id="FNSA01000003">
    <property type="protein sequence ID" value="SEB83139.1"/>
    <property type="molecule type" value="Genomic_DNA"/>
</dbReference>
<dbReference type="GO" id="GO:0005737">
    <property type="term" value="C:cytoplasm"/>
    <property type="evidence" value="ECO:0007669"/>
    <property type="project" value="TreeGrafter"/>
</dbReference>
<evidence type="ECO:0000259" key="1">
    <source>
        <dbReference type="Pfam" id="PF01370"/>
    </source>
</evidence>
<name>A0A1H4MJH1_TSUTY</name>
<dbReference type="STRING" id="57704.SAMN04489793_0886"/>
<gene>
    <name evidence="2" type="ORF">SAMN04489793_0886</name>
</gene>
<organism evidence="2 3">
    <name type="scientific">Tsukamurella tyrosinosolvens</name>
    <dbReference type="NCBI Taxonomy" id="57704"/>
    <lineage>
        <taxon>Bacteria</taxon>
        <taxon>Bacillati</taxon>
        <taxon>Actinomycetota</taxon>
        <taxon>Actinomycetes</taxon>
        <taxon>Mycobacteriales</taxon>
        <taxon>Tsukamurellaceae</taxon>
        <taxon>Tsukamurella</taxon>
    </lineage>
</organism>
<dbReference type="Pfam" id="PF01370">
    <property type="entry name" value="Epimerase"/>
    <property type="match status" value="1"/>
</dbReference>
<evidence type="ECO:0000313" key="3">
    <source>
        <dbReference type="Proteomes" id="UP000182241"/>
    </source>
</evidence>
<dbReference type="PANTHER" id="PTHR48079:SF6">
    <property type="entry name" value="NAD(P)-BINDING DOMAIN-CONTAINING PROTEIN-RELATED"/>
    <property type="match status" value="1"/>
</dbReference>
<dbReference type="PANTHER" id="PTHR48079">
    <property type="entry name" value="PROTEIN YEEZ"/>
    <property type="match status" value="1"/>
</dbReference>
<accession>A0A1H4MJH1</accession>
<dbReference type="Gene3D" id="3.40.50.720">
    <property type="entry name" value="NAD(P)-binding Rossmann-like Domain"/>
    <property type="match status" value="1"/>
</dbReference>
<reference evidence="3" key="1">
    <citation type="submission" date="2016-10" db="EMBL/GenBank/DDBJ databases">
        <authorList>
            <person name="Varghese N."/>
            <person name="Submissions S."/>
        </authorList>
    </citation>
    <scope>NUCLEOTIDE SEQUENCE [LARGE SCALE GENOMIC DNA]</scope>
    <source>
        <strain evidence="3">DSM 44234</strain>
    </source>
</reference>
<dbReference type="SUPFAM" id="SSF51735">
    <property type="entry name" value="NAD(P)-binding Rossmann-fold domains"/>
    <property type="match status" value="1"/>
</dbReference>
<dbReference type="InterPro" id="IPR036291">
    <property type="entry name" value="NAD(P)-bd_dom_sf"/>
</dbReference>
<dbReference type="GO" id="GO:0004029">
    <property type="term" value="F:aldehyde dehydrogenase (NAD+) activity"/>
    <property type="evidence" value="ECO:0007669"/>
    <property type="project" value="TreeGrafter"/>
</dbReference>
<dbReference type="InterPro" id="IPR051783">
    <property type="entry name" value="NAD(P)-dependent_oxidoreduct"/>
</dbReference>
<sequence>MRLLVLGGTAFLSREIAVVAVRAGHDVTCAARGTSGPVPDGASLVRWDRSADPVPPGLSDGAFDAVIDVARTPSWVRDAVAAIRAAHWVFVSTISVYADTATPGGGPSNLPLLPALHDDVALDTRPEAYGAMKVACEELVRDACADAAVVRPGLIVGPGDPTGRFSYWPGRLASAADGDLVLAPGAPGARVQVLDVRDLAAWLVLLAERRTAGTFDAVAPAFPMVEFVQRMAVGLGVRPRWVWAPDDFLLARGVEPWAGERPLPLWLPRPDFDGMLDHDAGPAAERGLRVRPLDETARDTAEWLRTAGDALAVGMTRDDERALIRARTAE</sequence>
<keyword evidence="3" id="KW-1185">Reference proteome</keyword>
<dbReference type="RefSeq" id="WP_068740782.1">
    <property type="nucleotide sequence ID" value="NZ_FNSA01000003.1"/>
</dbReference>
<evidence type="ECO:0000313" key="2">
    <source>
        <dbReference type="EMBL" id="SEB83139.1"/>
    </source>
</evidence>
<proteinExistence type="predicted"/>
<protein>
    <submittedName>
        <fullName evidence="2">Nucleoside-diphosphate-sugar epimerase</fullName>
    </submittedName>
</protein>
<dbReference type="Proteomes" id="UP000182241">
    <property type="component" value="Unassembled WGS sequence"/>
</dbReference>
<dbReference type="InterPro" id="IPR001509">
    <property type="entry name" value="Epimerase_deHydtase"/>
</dbReference>
<feature type="domain" description="NAD-dependent epimerase/dehydratase" evidence="1">
    <location>
        <begin position="83"/>
        <end position="211"/>
    </location>
</feature>
<dbReference type="AlphaFoldDB" id="A0A1H4MJH1"/>